<dbReference type="RefSeq" id="WP_012803464.1">
    <property type="nucleotide sequence ID" value="NC_013170.1"/>
</dbReference>
<dbReference type="eggNOG" id="COG0750">
    <property type="taxonomic scope" value="Bacteria"/>
</dbReference>
<evidence type="ECO:0000313" key="13">
    <source>
        <dbReference type="EMBL" id="ACU94779.1"/>
    </source>
</evidence>
<feature type="transmembrane region" description="Helical" evidence="11">
    <location>
        <begin position="227"/>
        <end position="247"/>
    </location>
</feature>
<organism evidence="13 14">
    <name type="scientific">Cryptobacterium curtum (strain ATCC 700683 / DSM 15641 / CCUG 43107 / 12-3)</name>
    <dbReference type="NCBI Taxonomy" id="469378"/>
    <lineage>
        <taxon>Bacteria</taxon>
        <taxon>Bacillati</taxon>
        <taxon>Actinomycetota</taxon>
        <taxon>Coriobacteriia</taxon>
        <taxon>Eggerthellales</taxon>
        <taxon>Eggerthellaceae</taxon>
        <taxon>Cryptobacterium</taxon>
    </lineage>
</organism>
<dbReference type="PANTHER" id="PTHR42837:SF2">
    <property type="entry name" value="MEMBRANE METALLOPROTEASE ARASP2, CHLOROPLASTIC-RELATED"/>
    <property type="match status" value="1"/>
</dbReference>
<protein>
    <submittedName>
        <fullName evidence="13">Predicted membrane-associated Zn-dependent protease</fullName>
    </submittedName>
</protein>
<evidence type="ECO:0000313" key="14">
    <source>
        <dbReference type="Proteomes" id="UP000000954"/>
    </source>
</evidence>
<keyword evidence="8 11" id="KW-1133">Transmembrane helix</keyword>
<keyword evidence="9" id="KW-0482">Metalloprotease</keyword>
<evidence type="ECO:0000256" key="4">
    <source>
        <dbReference type="ARBA" id="ARBA00022670"/>
    </source>
</evidence>
<gene>
    <name evidence="13" type="ordered locus">Ccur_10880</name>
</gene>
<dbReference type="Pfam" id="PF02163">
    <property type="entry name" value="Peptidase_M50"/>
    <property type="match status" value="1"/>
</dbReference>
<dbReference type="CDD" id="cd06163">
    <property type="entry name" value="S2P-M50_PDZ_RseP-like"/>
    <property type="match status" value="1"/>
</dbReference>
<comment type="cofactor">
    <cofactor evidence="1">
        <name>Zn(2+)</name>
        <dbReference type="ChEBI" id="CHEBI:29105"/>
    </cofactor>
</comment>
<dbReference type="GO" id="GO:0004222">
    <property type="term" value="F:metalloendopeptidase activity"/>
    <property type="evidence" value="ECO:0007669"/>
    <property type="project" value="InterPro"/>
</dbReference>
<dbReference type="OrthoDB" id="9782003at2"/>
<evidence type="ECO:0000256" key="11">
    <source>
        <dbReference type="SAM" id="Phobius"/>
    </source>
</evidence>
<evidence type="ECO:0000256" key="6">
    <source>
        <dbReference type="ARBA" id="ARBA00022801"/>
    </source>
</evidence>
<keyword evidence="5 11" id="KW-0812">Transmembrane</keyword>
<dbReference type="GO" id="GO:0006508">
    <property type="term" value="P:proteolysis"/>
    <property type="evidence" value="ECO:0007669"/>
    <property type="project" value="UniProtKB-KW"/>
</dbReference>
<evidence type="ECO:0000256" key="7">
    <source>
        <dbReference type="ARBA" id="ARBA00022833"/>
    </source>
</evidence>
<dbReference type="AlphaFoldDB" id="C7MPD9"/>
<keyword evidence="6" id="KW-0378">Hydrolase</keyword>
<feature type="transmembrane region" description="Helical" evidence="11">
    <location>
        <begin position="324"/>
        <end position="344"/>
    </location>
</feature>
<sequence>MDVVLMILYGVLVLGFLVVIHEGGHYCAARAFGVRVTEFMVGLPGPRIGFLHHGTRFGVTAIPLGGYARVCGMEAGEESPHLRRMLALVYERGEVLMEDAARTLSISDDEAYRALDELAEWGSIIPPQRRDKYNIYRAPSSAQACDGGSYAEGEARPLADPAAMFAHERSQQYRALPFWKRCVILLAGPLVNILFALIVFVVLYSLIGFDAVNAQGETVHVQVGPLRALSAGFSYIGMVIAAVAGLFNPQTAAETVSNSTSVMGIAVLSKSAADAGFMSLCMFTAMISVSLGVMNLLPIPPLDGGRFVVEIYQKIRRRTASVRAVNALSLAGMALFGLLFIVMIGQDIQRFVLGTIS</sequence>
<dbReference type="EMBL" id="CP001682">
    <property type="protein sequence ID" value="ACU94779.1"/>
    <property type="molecule type" value="Genomic_DNA"/>
</dbReference>
<dbReference type="STRING" id="469378.Ccur_10880"/>
<feature type="domain" description="Peptidase M50" evidence="12">
    <location>
        <begin position="10"/>
        <end position="336"/>
    </location>
</feature>
<dbReference type="InterPro" id="IPR004387">
    <property type="entry name" value="Pept_M50_Zn"/>
</dbReference>
<dbReference type="HOGENOM" id="CLU_025778_1_3_11"/>
<evidence type="ECO:0000256" key="10">
    <source>
        <dbReference type="ARBA" id="ARBA00023136"/>
    </source>
</evidence>
<evidence type="ECO:0000256" key="8">
    <source>
        <dbReference type="ARBA" id="ARBA00022989"/>
    </source>
</evidence>
<proteinExistence type="inferred from homology"/>
<evidence type="ECO:0000256" key="1">
    <source>
        <dbReference type="ARBA" id="ARBA00001947"/>
    </source>
</evidence>
<keyword evidence="10 11" id="KW-0472">Membrane</keyword>
<keyword evidence="7" id="KW-0862">Zinc</keyword>
<name>C7MPD9_CRYCD</name>
<comment type="subcellular location">
    <subcellularLocation>
        <location evidence="2">Membrane</location>
        <topology evidence="2">Multi-pass membrane protein</topology>
    </subcellularLocation>
</comment>
<feature type="transmembrane region" description="Helical" evidence="11">
    <location>
        <begin position="182"/>
        <end position="207"/>
    </location>
</feature>
<dbReference type="InterPro" id="IPR008915">
    <property type="entry name" value="Peptidase_M50"/>
</dbReference>
<feature type="transmembrane region" description="Helical" evidence="11">
    <location>
        <begin position="6"/>
        <end position="28"/>
    </location>
</feature>
<dbReference type="GO" id="GO:0016020">
    <property type="term" value="C:membrane"/>
    <property type="evidence" value="ECO:0007669"/>
    <property type="project" value="UniProtKB-SubCell"/>
</dbReference>
<evidence type="ECO:0000256" key="2">
    <source>
        <dbReference type="ARBA" id="ARBA00004141"/>
    </source>
</evidence>
<evidence type="ECO:0000256" key="9">
    <source>
        <dbReference type="ARBA" id="ARBA00023049"/>
    </source>
</evidence>
<evidence type="ECO:0000256" key="5">
    <source>
        <dbReference type="ARBA" id="ARBA00022692"/>
    </source>
</evidence>
<reference evidence="13 14" key="1">
    <citation type="journal article" date="2009" name="Stand. Genomic Sci.">
        <title>Complete genome sequence of Cryptobacterium curtum type strain (12-3).</title>
        <authorList>
            <person name="Mavrommatis K."/>
            <person name="Pukall R."/>
            <person name="Rohde C."/>
            <person name="Chen F."/>
            <person name="Sims D."/>
            <person name="Brettin T."/>
            <person name="Kuske C."/>
            <person name="Detter J.C."/>
            <person name="Han C."/>
            <person name="Lapidus A."/>
            <person name="Copeland A."/>
            <person name="Glavina Del Rio T."/>
            <person name="Nolan M."/>
            <person name="Lucas S."/>
            <person name="Tice H."/>
            <person name="Cheng J.F."/>
            <person name="Bruce D."/>
            <person name="Goodwin L."/>
            <person name="Pitluck S."/>
            <person name="Ovchinnikova G."/>
            <person name="Pati A."/>
            <person name="Ivanova N."/>
            <person name="Chen A."/>
            <person name="Palaniappan K."/>
            <person name="Chain P."/>
            <person name="D'haeseleer P."/>
            <person name="Goker M."/>
            <person name="Bristow J."/>
            <person name="Eisen J.A."/>
            <person name="Markowitz V."/>
            <person name="Hugenholtz P."/>
            <person name="Rohde M."/>
            <person name="Klenk H.P."/>
            <person name="Kyrpides N.C."/>
        </authorList>
    </citation>
    <scope>NUCLEOTIDE SEQUENCE [LARGE SCALE GENOMIC DNA]</scope>
    <source>
        <strain evidence="14">ATCC 700683 / DSM 15641 / 12-3</strain>
    </source>
</reference>
<dbReference type="KEGG" id="ccu:Ccur_10880"/>
<evidence type="ECO:0000259" key="12">
    <source>
        <dbReference type="Pfam" id="PF02163"/>
    </source>
</evidence>
<dbReference type="Proteomes" id="UP000000954">
    <property type="component" value="Chromosome"/>
</dbReference>
<dbReference type="PANTHER" id="PTHR42837">
    <property type="entry name" value="REGULATOR OF SIGMA-E PROTEASE RSEP"/>
    <property type="match status" value="1"/>
</dbReference>
<keyword evidence="4 13" id="KW-0645">Protease</keyword>
<accession>C7MPD9</accession>
<comment type="similarity">
    <text evidence="3">Belongs to the peptidase M50B family.</text>
</comment>
<keyword evidence="14" id="KW-1185">Reference proteome</keyword>
<evidence type="ECO:0000256" key="3">
    <source>
        <dbReference type="ARBA" id="ARBA00007931"/>
    </source>
</evidence>